<dbReference type="PRINTS" id="PR00335">
    <property type="entry name" value="KUPTAKETRKA"/>
</dbReference>
<keyword evidence="6" id="KW-0633">Potassium transport</keyword>
<evidence type="ECO:0000256" key="13">
    <source>
        <dbReference type="SAM" id="Phobius"/>
    </source>
</evidence>
<dbReference type="InterPro" id="IPR036291">
    <property type="entry name" value="NAD(P)-bd_dom_sf"/>
</dbReference>
<feature type="transmembrane region" description="Helical" evidence="13">
    <location>
        <begin position="35"/>
        <end position="54"/>
    </location>
</feature>
<feature type="transmembrane region" description="Helical" evidence="13">
    <location>
        <begin position="156"/>
        <end position="181"/>
    </location>
</feature>
<keyword evidence="4" id="KW-0050">Antiport</keyword>
<dbReference type="PANTHER" id="PTHR46157:SF8">
    <property type="entry name" value="GLUTATHIONE-REGULATED POTASSIUM-EFFLUX SYSTEM PROTEIN"/>
    <property type="match status" value="1"/>
</dbReference>
<feature type="transmembrane region" description="Helical" evidence="13">
    <location>
        <begin position="302"/>
        <end position="321"/>
    </location>
</feature>
<proteinExistence type="inferred from homology"/>
<evidence type="ECO:0000256" key="8">
    <source>
        <dbReference type="ARBA" id="ARBA00022958"/>
    </source>
</evidence>
<dbReference type="RefSeq" id="WP_093517871.1">
    <property type="nucleotide sequence ID" value="NZ_FOSK01000002.1"/>
</dbReference>
<organism evidence="15 16">
    <name type="scientific">Pseudovibrio ascidiaceicola</name>
    <dbReference type="NCBI Taxonomy" id="285279"/>
    <lineage>
        <taxon>Bacteria</taxon>
        <taxon>Pseudomonadati</taxon>
        <taxon>Pseudomonadota</taxon>
        <taxon>Alphaproteobacteria</taxon>
        <taxon>Hyphomicrobiales</taxon>
        <taxon>Stappiaceae</taxon>
        <taxon>Pseudovibrio</taxon>
    </lineage>
</organism>
<dbReference type="NCBIfam" id="TIGR00932">
    <property type="entry name" value="2a37"/>
    <property type="match status" value="1"/>
</dbReference>
<evidence type="ECO:0000256" key="2">
    <source>
        <dbReference type="ARBA" id="ARBA00005551"/>
    </source>
</evidence>
<evidence type="ECO:0000256" key="4">
    <source>
        <dbReference type="ARBA" id="ARBA00022449"/>
    </source>
</evidence>
<dbReference type="InterPro" id="IPR038770">
    <property type="entry name" value="Na+/solute_symporter_sf"/>
</dbReference>
<evidence type="ECO:0000256" key="5">
    <source>
        <dbReference type="ARBA" id="ARBA00022475"/>
    </source>
</evidence>
<comment type="subcellular location">
    <subcellularLocation>
        <location evidence="1">Membrane</location>
        <topology evidence="1">Multi-pass membrane protein</topology>
    </subcellularLocation>
</comment>
<dbReference type="InterPro" id="IPR006036">
    <property type="entry name" value="K_uptake_TrkA"/>
</dbReference>
<keyword evidence="8" id="KW-0630">Potassium</keyword>
<feature type="region of interest" description="Disordered" evidence="12">
    <location>
        <begin position="590"/>
        <end position="634"/>
    </location>
</feature>
<evidence type="ECO:0000259" key="14">
    <source>
        <dbReference type="PROSITE" id="PS51201"/>
    </source>
</evidence>
<feature type="compositionally biased region" description="Basic and acidic residues" evidence="12">
    <location>
        <begin position="604"/>
        <end position="634"/>
    </location>
</feature>
<keyword evidence="7 13" id="KW-0812">Transmembrane</keyword>
<feature type="transmembrane region" description="Helical" evidence="13">
    <location>
        <begin position="368"/>
        <end position="390"/>
    </location>
</feature>
<feature type="transmembrane region" description="Helical" evidence="13">
    <location>
        <begin position="341"/>
        <end position="361"/>
    </location>
</feature>
<dbReference type="Pfam" id="PF00999">
    <property type="entry name" value="Na_H_Exchanger"/>
    <property type="match status" value="1"/>
</dbReference>
<evidence type="ECO:0000256" key="11">
    <source>
        <dbReference type="ARBA" id="ARBA00023136"/>
    </source>
</evidence>
<dbReference type="Gene3D" id="3.40.50.720">
    <property type="entry name" value="NAD(P)-binding Rossmann-like Domain"/>
    <property type="match status" value="1"/>
</dbReference>
<keyword evidence="5" id="KW-1003">Cell membrane</keyword>
<dbReference type="InterPro" id="IPR004771">
    <property type="entry name" value="K/H_exchanger"/>
</dbReference>
<dbReference type="Proteomes" id="UP000199598">
    <property type="component" value="Unassembled WGS sequence"/>
</dbReference>
<dbReference type="Gene3D" id="1.20.1530.20">
    <property type="match status" value="1"/>
</dbReference>
<dbReference type="Pfam" id="PF02254">
    <property type="entry name" value="TrkA_N"/>
    <property type="match status" value="1"/>
</dbReference>
<comment type="similarity">
    <text evidence="2">Belongs to the monovalent cation:proton antiporter 2 (CPA2) transporter (TC 2.A.37) family.</text>
</comment>
<feature type="domain" description="RCK N-terminal" evidence="14">
    <location>
        <begin position="410"/>
        <end position="526"/>
    </location>
</feature>
<feature type="transmembrane region" description="Helical" evidence="13">
    <location>
        <begin position="13"/>
        <end position="30"/>
    </location>
</feature>
<dbReference type="PANTHER" id="PTHR46157">
    <property type="entry name" value="K(+) EFFLUX ANTIPORTER 3, CHLOROPLASTIC"/>
    <property type="match status" value="1"/>
</dbReference>
<keyword evidence="3" id="KW-0813">Transport</keyword>
<dbReference type="InterPro" id="IPR006153">
    <property type="entry name" value="Cation/H_exchanger_TM"/>
</dbReference>
<feature type="transmembrane region" description="Helical" evidence="13">
    <location>
        <begin position="193"/>
        <end position="212"/>
    </location>
</feature>
<sequence>MITLHQLDFVTDIMLFLSMAILVVPFAKLIRVGTIVGYLIAGVILGPWGIGQYLGSPFSAPDELRPIGELGVVMLLFLIGLELNPGRLWSLRKEIFGSGSAQVGLSALLIGLVIYFSGLTWQKSLIIGLSLALSSTALSLRILQDRGDRTTPMGQTSIAILLFQDMMIVPILALMAIVAPVSIDTGQRPGWETALIMASTVLLLVAVGRYLLTPLFRLFARIGAREMMTASALLTVLGAAALMKAVGLSSALGAFIAGVMLAESSFRHELEADLEPFRGLLLGFFFITVGMSIDLNFVYQNWVMVLACSFGLMVVKCISIFSVTRLSGHTSENSLQIGGLLAQAGEFGFVIFSASVAVDLLNPHQSSLLSAIISFTMAFTLLSVRVSQWFGVKLRPEPVKPDIPNTEGGRTNVLVIGFGRFGQLASQMLIAQGSTVTVLDTDAQHIREASRFGYRIYYGDGRRLNVLRAAGAENASVIAVCTERAETTSQIVRMTKTQFPLAKIFARAHDRRHAIQLVTAGADYQLRETLESALQFGREILEELGEDEDRTYDILADVRRRDAELLALQQVGGLYAGYKQFKLPDVPVKPLIKPKSESTALNEPARRLAEAEKKAEKEQSEKSEKTSPNKPSSD</sequence>
<evidence type="ECO:0000256" key="10">
    <source>
        <dbReference type="ARBA" id="ARBA00023065"/>
    </source>
</evidence>
<feature type="transmembrane region" description="Helical" evidence="13">
    <location>
        <begin position="95"/>
        <end position="118"/>
    </location>
</feature>
<feature type="transmembrane region" description="Helical" evidence="13">
    <location>
        <begin position="66"/>
        <end position="83"/>
    </location>
</feature>
<keyword evidence="11 13" id="KW-0472">Membrane</keyword>
<evidence type="ECO:0000256" key="1">
    <source>
        <dbReference type="ARBA" id="ARBA00004141"/>
    </source>
</evidence>
<evidence type="ECO:0000256" key="6">
    <source>
        <dbReference type="ARBA" id="ARBA00022538"/>
    </source>
</evidence>
<gene>
    <name evidence="15" type="ORF">SAMN04488518_102279</name>
</gene>
<accession>A0A1I3X026</accession>
<name>A0A1I3X026_9HYPH</name>
<evidence type="ECO:0000313" key="15">
    <source>
        <dbReference type="EMBL" id="SFK12709.1"/>
    </source>
</evidence>
<reference evidence="15 16" key="1">
    <citation type="submission" date="2016-10" db="EMBL/GenBank/DDBJ databases">
        <authorList>
            <person name="Varghese N."/>
            <person name="Submissions S."/>
        </authorList>
    </citation>
    <scope>NUCLEOTIDE SEQUENCE [LARGE SCALE GENOMIC DNA]</scope>
    <source>
        <strain evidence="15 16">DSM 16392</strain>
    </source>
</reference>
<feature type="transmembrane region" description="Helical" evidence="13">
    <location>
        <begin position="233"/>
        <end position="257"/>
    </location>
</feature>
<evidence type="ECO:0000256" key="3">
    <source>
        <dbReference type="ARBA" id="ARBA00022448"/>
    </source>
</evidence>
<keyword evidence="9 13" id="KW-1133">Transmembrane helix</keyword>
<evidence type="ECO:0000256" key="7">
    <source>
        <dbReference type="ARBA" id="ARBA00022692"/>
    </source>
</evidence>
<dbReference type="PROSITE" id="PS51201">
    <property type="entry name" value="RCK_N"/>
    <property type="match status" value="1"/>
</dbReference>
<comment type="caution">
    <text evidence="15">The sequence shown here is derived from an EMBL/GenBank/DDBJ whole genome shotgun (WGS) entry which is preliminary data.</text>
</comment>
<feature type="transmembrane region" description="Helical" evidence="13">
    <location>
        <begin position="277"/>
        <end position="295"/>
    </location>
</feature>
<evidence type="ECO:0000256" key="12">
    <source>
        <dbReference type="SAM" id="MobiDB-lite"/>
    </source>
</evidence>
<evidence type="ECO:0000256" key="9">
    <source>
        <dbReference type="ARBA" id="ARBA00022989"/>
    </source>
</evidence>
<protein>
    <submittedName>
        <fullName evidence="15">Kef-type potassium/proton antiporter, CPA2 family (TC 2.A.37.1)</fullName>
    </submittedName>
</protein>
<dbReference type="SUPFAM" id="SSF51735">
    <property type="entry name" value="NAD(P)-binding Rossmann-fold domains"/>
    <property type="match status" value="1"/>
</dbReference>
<evidence type="ECO:0000313" key="16">
    <source>
        <dbReference type="Proteomes" id="UP000199598"/>
    </source>
</evidence>
<keyword evidence="16" id="KW-1185">Reference proteome</keyword>
<keyword evidence="10" id="KW-0406">Ion transport</keyword>
<dbReference type="InterPro" id="IPR003148">
    <property type="entry name" value="RCK_N"/>
</dbReference>
<feature type="transmembrane region" description="Helical" evidence="13">
    <location>
        <begin position="124"/>
        <end position="144"/>
    </location>
</feature>
<dbReference type="EMBL" id="FOSK01000002">
    <property type="protein sequence ID" value="SFK12709.1"/>
    <property type="molecule type" value="Genomic_DNA"/>
</dbReference>